<evidence type="ECO:0000313" key="2">
    <source>
        <dbReference type="Proteomes" id="UP000191112"/>
    </source>
</evidence>
<gene>
    <name evidence="1" type="ORF">SAMN05660477_00690</name>
</gene>
<dbReference type="Proteomes" id="UP000191112">
    <property type="component" value="Unassembled WGS sequence"/>
</dbReference>
<dbReference type="RefSeq" id="WP_079665981.1">
    <property type="nucleotide sequence ID" value="NZ_FUYZ01000002.1"/>
</dbReference>
<name>A0A1T5DFR9_9FLAO</name>
<reference evidence="1 2" key="1">
    <citation type="submission" date="2017-02" db="EMBL/GenBank/DDBJ databases">
        <authorList>
            <person name="Peterson S.W."/>
        </authorList>
    </citation>
    <scope>NUCLEOTIDE SEQUENCE [LARGE SCALE GENOMIC DNA]</scope>
    <source>
        <strain evidence="1 2">DSM 22323</strain>
    </source>
</reference>
<dbReference type="OrthoDB" id="674183at2"/>
<accession>A0A1T5DFR9</accession>
<evidence type="ECO:0000313" key="1">
    <source>
        <dbReference type="EMBL" id="SKB70535.1"/>
    </source>
</evidence>
<proteinExistence type="predicted"/>
<protein>
    <submittedName>
        <fullName evidence="1">Uncharacterized protein</fullName>
    </submittedName>
</protein>
<keyword evidence="2" id="KW-1185">Reference proteome</keyword>
<sequence length="131" mass="15196">MNTTKTKPFIDASLKEANKELHMMDKIVIVHCRFQSVGFFEEKIRIWQSTFLYDDANSNLLSELIHCENISYYPEWTDVPPGKTFLFTLYFSGLPSDCKSFTLAEIIPEANGFFVPNIKRNKSDVYNIIID</sequence>
<dbReference type="EMBL" id="FUYZ01000002">
    <property type="protein sequence ID" value="SKB70535.1"/>
    <property type="molecule type" value="Genomic_DNA"/>
</dbReference>
<dbReference type="AlphaFoldDB" id="A0A1T5DFR9"/>
<dbReference type="STRING" id="619805.SAMN05660477_00690"/>
<organism evidence="1 2">
    <name type="scientific">Soonwooa buanensis</name>
    <dbReference type="NCBI Taxonomy" id="619805"/>
    <lineage>
        <taxon>Bacteria</taxon>
        <taxon>Pseudomonadati</taxon>
        <taxon>Bacteroidota</taxon>
        <taxon>Flavobacteriia</taxon>
        <taxon>Flavobacteriales</taxon>
        <taxon>Weeksellaceae</taxon>
        <taxon>Chryseobacterium group</taxon>
        <taxon>Soonwooa</taxon>
    </lineage>
</organism>